<name>A0A7W6LGI3_9HYPH</name>
<evidence type="ECO:0000313" key="2">
    <source>
        <dbReference type="EMBL" id="MBB4142511.1"/>
    </source>
</evidence>
<organism evidence="2 3">
    <name type="scientific">Rhizobium rhizoryzae</name>
    <dbReference type="NCBI Taxonomy" id="451876"/>
    <lineage>
        <taxon>Bacteria</taxon>
        <taxon>Pseudomonadati</taxon>
        <taxon>Pseudomonadota</taxon>
        <taxon>Alphaproteobacteria</taxon>
        <taxon>Hyphomicrobiales</taxon>
        <taxon>Rhizobiaceae</taxon>
        <taxon>Rhizobium/Agrobacterium group</taxon>
        <taxon>Rhizobium</taxon>
    </lineage>
</organism>
<protein>
    <submittedName>
        <fullName evidence="2">Transcriptional regulator with XRE-family HTH domain</fullName>
    </submittedName>
</protein>
<dbReference type="InterPro" id="IPR010982">
    <property type="entry name" value="Lambda_DNA-bd_dom_sf"/>
</dbReference>
<accession>A0A7W6LGI3</accession>
<feature type="region of interest" description="Disordered" evidence="1">
    <location>
        <begin position="65"/>
        <end position="97"/>
    </location>
</feature>
<comment type="caution">
    <text evidence="2">The sequence shown here is derived from an EMBL/GenBank/DDBJ whole genome shotgun (WGS) entry which is preliminary data.</text>
</comment>
<dbReference type="Proteomes" id="UP000519897">
    <property type="component" value="Unassembled WGS sequence"/>
</dbReference>
<feature type="compositionally biased region" description="Polar residues" evidence="1">
    <location>
        <begin position="78"/>
        <end position="97"/>
    </location>
</feature>
<dbReference type="RefSeq" id="WP_206531709.1">
    <property type="nucleotide sequence ID" value="NZ_CP049250.1"/>
</dbReference>
<sequence length="97" mass="10530">MMTIQQMRAARAALNLSLEDIAGFTGVEAHKIIASESGGGDLDPQASERIRAFLESRGIVFFERGQADPGIGPGIQWRDQTLDQGTRPENLNSTNDD</sequence>
<keyword evidence="3" id="KW-1185">Reference proteome</keyword>
<dbReference type="AlphaFoldDB" id="A0A7W6LGI3"/>
<evidence type="ECO:0000256" key="1">
    <source>
        <dbReference type="SAM" id="MobiDB-lite"/>
    </source>
</evidence>
<dbReference type="GO" id="GO:0003677">
    <property type="term" value="F:DNA binding"/>
    <property type="evidence" value="ECO:0007669"/>
    <property type="project" value="InterPro"/>
</dbReference>
<dbReference type="EMBL" id="JACIEC010000001">
    <property type="protein sequence ID" value="MBB4142511.1"/>
    <property type="molecule type" value="Genomic_DNA"/>
</dbReference>
<dbReference type="SUPFAM" id="SSF47413">
    <property type="entry name" value="lambda repressor-like DNA-binding domains"/>
    <property type="match status" value="1"/>
</dbReference>
<proteinExistence type="predicted"/>
<evidence type="ECO:0000313" key="3">
    <source>
        <dbReference type="Proteomes" id="UP000519897"/>
    </source>
</evidence>
<dbReference type="Gene3D" id="1.10.260.40">
    <property type="entry name" value="lambda repressor-like DNA-binding domains"/>
    <property type="match status" value="1"/>
</dbReference>
<gene>
    <name evidence="2" type="ORF">GGQ72_001010</name>
</gene>
<reference evidence="2 3" key="1">
    <citation type="submission" date="2020-08" db="EMBL/GenBank/DDBJ databases">
        <title>Genomic Encyclopedia of Type Strains, Phase IV (KMG-IV): sequencing the most valuable type-strain genomes for metagenomic binning, comparative biology and taxonomic classification.</title>
        <authorList>
            <person name="Goeker M."/>
        </authorList>
    </citation>
    <scope>NUCLEOTIDE SEQUENCE [LARGE SCALE GENOMIC DNA]</scope>
    <source>
        <strain evidence="2 3">DSM 29514</strain>
    </source>
</reference>